<evidence type="ECO:0000256" key="3">
    <source>
        <dbReference type="ARBA" id="ARBA00001936"/>
    </source>
</evidence>
<comment type="similarity">
    <text evidence="5">Belongs to the serine/threonine dehydratase family.</text>
</comment>
<comment type="caution">
    <text evidence="15">The sequence shown here is derived from an EMBL/GenBank/DDBJ whole genome shotgun (WGS) entry which is preliminary data.</text>
</comment>
<dbReference type="GO" id="GO:0005524">
    <property type="term" value="F:ATP binding"/>
    <property type="evidence" value="ECO:0007669"/>
    <property type="project" value="TreeGrafter"/>
</dbReference>
<dbReference type="PANTHER" id="PTHR43050">
    <property type="entry name" value="SERINE / THREONINE RACEMASE FAMILY MEMBER"/>
    <property type="match status" value="1"/>
</dbReference>
<evidence type="ECO:0000256" key="13">
    <source>
        <dbReference type="ARBA" id="ARBA00081761"/>
    </source>
</evidence>
<dbReference type="Proteomes" id="UP001445335">
    <property type="component" value="Unassembled WGS sequence"/>
</dbReference>
<dbReference type="GO" id="GO:0003941">
    <property type="term" value="F:L-serine ammonia-lyase activity"/>
    <property type="evidence" value="ECO:0007669"/>
    <property type="project" value="TreeGrafter"/>
</dbReference>
<evidence type="ECO:0000256" key="7">
    <source>
        <dbReference type="ARBA" id="ARBA00022898"/>
    </source>
</evidence>
<dbReference type="GO" id="GO:0018114">
    <property type="term" value="F:threonine racemase activity"/>
    <property type="evidence" value="ECO:0007669"/>
    <property type="project" value="TreeGrafter"/>
</dbReference>
<comment type="cofactor">
    <cofactor evidence="3">
        <name>Mn(2+)</name>
        <dbReference type="ChEBI" id="CHEBI:29035"/>
    </cofactor>
</comment>
<evidence type="ECO:0000259" key="14">
    <source>
        <dbReference type="Pfam" id="PF00291"/>
    </source>
</evidence>
<evidence type="ECO:0000256" key="11">
    <source>
        <dbReference type="ARBA" id="ARBA00066592"/>
    </source>
</evidence>
<keyword evidence="6" id="KW-0460">Magnesium</keyword>
<evidence type="ECO:0000256" key="9">
    <source>
        <dbReference type="ARBA" id="ARBA00053278"/>
    </source>
</evidence>
<dbReference type="FunFam" id="3.40.50.1100:FF:000005">
    <property type="entry name" value="Threonine dehydratase catabolic"/>
    <property type="match status" value="1"/>
</dbReference>
<dbReference type="PANTHER" id="PTHR43050:SF1">
    <property type="entry name" value="SERINE RACEMASE"/>
    <property type="match status" value="1"/>
</dbReference>
<gene>
    <name evidence="15" type="ORF">WJX81_007819</name>
</gene>
<evidence type="ECO:0000256" key="4">
    <source>
        <dbReference type="ARBA" id="ARBA00001946"/>
    </source>
</evidence>
<dbReference type="GO" id="GO:0030170">
    <property type="term" value="F:pyridoxal phosphate binding"/>
    <property type="evidence" value="ECO:0007669"/>
    <property type="project" value="InterPro"/>
</dbReference>
<evidence type="ECO:0000256" key="5">
    <source>
        <dbReference type="ARBA" id="ARBA00010869"/>
    </source>
</evidence>
<comment type="cofactor">
    <cofactor evidence="2">
        <name>pyridoxal 5'-phosphate</name>
        <dbReference type="ChEBI" id="CHEBI:597326"/>
    </cofactor>
</comment>
<reference evidence="15 16" key="1">
    <citation type="journal article" date="2024" name="Nat. Commun.">
        <title>Phylogenomics reveals the evolutionary origins of lichenization in chlorophyte algae.</title>
        <authorList>
            <person name="Puginier C."/>
            <person name="Libourel C."/>
            <person name="Otte J."/>
            <person name="Skaloud P."/>
            <person name="Haon M."/>
            <person name="Grisel S."/>
            <person name="Petersen M."/>
            <person name="Berrin J.G."/>
            <person name="Delaux P.M."/>
            <person name="Dal Grande F."/>
            <person name="Keller J."/>
        </authorList>
    </citation>
    <scope>NUCLEOTIDE SEQUENCE [LARGE SCALE GENOMIC DNA]</scope>
    <source>
        <strain evidence="15 16">SAG 245.80</strain>
    </source>
</reference>
<dbReference type="Pfam" id="PF00291">
    <property type="entry name" value="PALP"/>
    <property type="match status" value="1"/>
</dbReference>
<dbReference type="PROSITE" id="PS00165">
    <property type="entry name" value="DEHYDRATASE_SER_THR"/>
    <property type="match status" value="1"/>
</dbReference>
<dbReference type="EC" id="4.3.1.18" evidence="10"/>
<evidence type="ECO:0000256" key="10">
    <source>
        <dbReference type="ARBA" id="ARBA00066349"/>
    </source>
</evidence>
<dbReference type="GO" id="GO:0000287">
    <property type="term" value="F:magnesium ion binding"/>
    <property type="evidence" value="ECO:0007669"/>
    <property type="project" value="TreeGrafter"/>
</dbReference>
<dbReference type="EMBL" id="JALJOU010000036">
    <property type="protein sequence ID" value="KAK9833471.1"/>
    <property type="molecule type" value="Genomic_DNA"/>
</dbReference>
<comment type="function">
    <text evidence="9">Catalyzes the synthesis of D-serine from L-serine. Has dehydratase activity towards both L-serine and D-serine.</text>
</comment>
<comment type="cofactor">
    <cofactor evidence="1">
        <name>Ca(2+)</name>
        <dbReference type="ChEBI" id="CHEBI:29108"/>
    </cofactor>
</comment>
<accession>A0AAW1RJD7</accession>
<dbReference type="GO" id="GO:0008721">
    <property type="term" value="F:D-serine ammonia-lyase activity"/>
    <property type="evidence" value="ECO:0007669"/>
    <property type="project" value="UniProtKB-EC"/>
</dbReference>
<evidence type="ECO:0000313" key="15">
    <source>
        <dbReference type="EMBL" id="KAK9833471.1"/>
    </source>
</evidence>
<proteinExistence type="inferred from homology"/>
<keyword evidence="7" id="KW-0663">Pyridoxal phosphate</keyword>
<evidence type="ECO:0000256" key="6">
    <source>
        <dbReference type="ARBA" id="ARBA00022842"/>
    </source>
</evidence>
<dbReference type="GO" id="GO:0006563">
    <property type="term" value="P:L-serine metabolic process"/>
    <property type="evidence" value="ECO:0007669"/>
    <property type="project" value="UniProtKB-ARBA"/>
</dbReference>
<dbReference type="GO" id="GO:0070179">
    <property type="term" value="P:D-serine biosynthetic process"/>
    <property type="evidence" value="ECO:0007669"/>
    <property type="project" value="TreeGrafter"/>
</dbReference>
<feature type="domain" description="Tryptophan synthase beta chain-like PALP" evidence="14">
    <location>
        <begin position="25"/>
        <end position="321"/>
    </location>
</feature>
<protein>
    <recommendedName>
        <fullName evidence="12">Serine racemase</fullName>
        <ecNumber evidence="10">4.3.1.18</ecNumber>
        <ecNumber evidence="11">5.1.1.18</ecNumber>
    </recommendedName>
    <alternativeName>
        <fullName evidence="13">D-serine dehydratase</fullName>
    </alternativeName>
</protein>
<keyword evidence="16" id="KW-1185">Reference proteome</keyword>
<dbReference type="InterPro" id="IPR001926">
    <property type="entry name" value="TrpB-like_PALP"/>
</dbReference>
<dbReference type="AlphaFoldDB" id="A0AAW1RJD7"/>
<sequence length="339" mass="35375">MAPGREQAYAVSLEDVQAAAARIAPFAHRTPVMTCSAIDKAAGFSIFFKCEQFQKGGAFKFRGACNAVQALSEEQRRCGVVTHSSGNHALSLALAAQLADIPAYIVVPSNTPQVKQDAVAGYAGLVELCEPSMDAREAGAAAVQARTGATFVSPYNNAAVMAGQGTLALELLEQAGELDAIFVPISGGGLSSGIATAAKALQPGIKIILAEPRGWNDAADVAASKAEGRLRMDLPKPATIADGLQGRMGDLTWPVIRDRTDAVIAVTETEIVAAMQLIYERMKVVVEPSGAVGLAAALSPRLAPTLGPDVRLRRVAVVLSGGNVDFGARGFWRAWLPPE</sequence>
<dbReference type="SUPFAM" id="SSF53686">
    <property type="entry name" value="Tryptophan synthase beta subunit-like PLP-dependent enzymes"/>
    <property type="match status" value="1"/>
</dbReference>
<dbReference type="GO" id="GO:0030378">
    <property type="term" value="F:serine racemase activity"/>
    <property type="evidence" value="ECO:0007669"/>
    <property type="project" value="UniProtKB-EC"/>
</dbReference>
<evidence type="ECO:0000256" key="12">
    <source>
        <dbReference type="ARBA" id="ARBA00070760"/>
    </source>
</evidence>
<evidence type="ECO:0000313" key="16">
    <source>
        <dbReference type="Proteomes" id="UP001445335"/>
    </source>
</evidence>
<name>A0AAW1RJD7_9CHLO</name>
<evidence type="ECO:0000256" key="1">
    <source>
        <dbReference type="ARBA" id="ARBA00001913"/>
    </source>
</evidence>
<evidence type="ECO:0000256" key="8">
    <source>
        <dbReference type="ARBA" id="ARBA00023239"/>
    </source>
</evidence>
<dbReference type="Gene3D" id="3.40.50.1100">
    <property type="match status" value="2"/>
</dbReference>
<dbReference type="CDD" id="cd01562">
    <property type="entry name" value="Thr-dehyd"/>
    <property type="match status" value="1"/>
</dbReference>
<evidence type="ECO:0000256" key="2">
    <source>
        <dbReference type="ARBA" id="ARBA00001933"/>
    </source>
</evidence>
<dbReference type="InterPro" id="IPR000634">
    <property type="entry name" value="Ser/Thr_deHydtase_PyrdxlP-BS"/>
</dbReference>
<dbReference type="InterPro" id="IPR036052">
    <property type="entry name" value="TrpB-like_PALP_sf"/>
</dbReference>
<keyword evidence="8" id="KW-0456">Lyase</keyword>
<comment type="cofactor">
    <cofactor evidence="4">
        <name>Mg(2+)</name>
        <dbReference type="ChEBI" id="CHEBI:18420"/>
    </cofactor>
</comment>
<dbReference type="EC" id="5.1.1.18" evidence="11"/>
<organism evidence="15 16">
    <name type="scientific">Elliptochloris bilobata</name>
    <dbReference type="NCBI Taxonomy" id="381761"/>
    <lineage>
        <taxon>Eukaryota</taxon>
        <taxon>Viridiplantae</taxon>
        <taxon>Chlorophyta</taxon>
        <taxon>core chlorophytes</taxon>
        <taxon>Trebouxiophyceae</taxon>
        <taxon>Trebouxiophyceae incertae sedis</taxon>
        <taxon>Elliptochloris clade</taxon>
        <taxon>Elliptochloris</taxon>
    </lineage>
</organism>
<dbReference type="FunFam" id="3.40.50.1100:FF:000007">
    <property type="entry name" value="L-threonine dehydratase catabolic TdcB"/>
    <property type="match status" value="1"/>
</dbReference>